<sequence>MPARKKPLSLARIDGSAAKDPQRYRDRSEPKVIPLGEPPSCLTGPQSAAWEAFVAEAPWLAESDRALVSSACALRAQVQAGDCNASIIRELRMHLTAMGMTPTSRQGVQTPEEPEDDPFAQFGS</sequence>
<feature type="region of interest" description="Disordered" evidence="1">
    <location>
        <begin position="1"/>
        <end position="40"/>
    </location>
</feature>
<evidence type="ECO:0008006" key="4">
    <source>
        <dbReference type="Google" id="ProtNLM"/>
    </source>
</evidence>
<dbReference type="EMBL" id="FNEK01000062">
    <property type="protein sequence ID" value="SDK98081.1"/>
    <property type="molecule type" value="Genomic_DNA"/>
</dbReference>
<dbReference type="STRING" id="571298.SAMN04488026_106222"/>
<dbReference type="OrthoDB" id="6046378at2"/>
<gene>
    <name evidence="2" type="ORF">SAMN04488026_106222</name>
</gene>
<dbReference type="Proteomes" id="UP000199382">
    <property type="component" value="Unassembled WGS sequence"/>
</dbReference>
<proteinExistence type="predicted"/>
<dbReference type="AlphaFoldDB" id="A0A1G9GC00"/>
<reference evidence="2 3" key="1">
    <citation type="submission" date="2016-10" db="EMBL/GenBank/DDBJ databases">
        <authorList>
            <person name="de Groot N.N."/>
        </authorList>
    </citation>
    <scope>NUCLEOTIDE SEQUENCE [LARGE SCALE GENOMIC DNA]</scope>
    <source>
        <strain evidence="2 3">DSM 25294</strain>
    </source>
</reference>
<keyword evidence="3" id="KW-1185">Reference proteome</keyword>
<feature type="compositionally biased region" description="Basic and acidic residues" evidence="1">
    <location>
        <begin position="20"/>
        <end position="30"/>
    </location>
</feature>
<dbReference type="RefSeq" id="WP_093162087.1">
    <property type="nucleotide sequence ID" value="NZ_FNEK01000062.1"/>
</dbReference>
<evidence type="ECO:0000313" key="3">
    <source>
        <dbReference type="Proteomes" id="UP000199382"/>
    </source>
</evidence>
<evidence type="ECO:0000256" key="1">
    <source>
        <dbReference type="SAM" id="MobiDB-lite"/>
    </source>
</evidence>
<evidence type="ECO:0000313" key="2">
    <source>
        <dbReference type="EMBL" id="SDK98081.1"/>
    </source>
</evidence>
<protein>
    <recommendedName>
        <fullName evidence="4">Phage terminase, small subunit, putative, P27 family</fullName>
    </recommendedName>
</protein>
<name>A0A1G9GC00_9RHOB</name>
<accession>A0A1G9GC00</accession>
<feature type="region of interest" description="Disordered" evidence="1">
    <location>
        <begin position="101"/>
        <end position="124"/>
    </location>
</feature>
<organism evidence="2 3">
    <name type="scientific">Aliiruegeria lutimaris</name>
    <dbReference type="NCBI Taxonomy" id="571298"/>
    <lineage>
        <taxon>Bacteria</taxon>
        <taxon>Pseudomonadati</taxon>
        <taxon>Pseudomonadota</taxon>
        <taxon>Alphaproteobacteria</taxon>
        <taxon>Rhodobacterales</taxon>
        <taxon>Roseobacteraceae</taxon>
        <taxon>Aliiruegeria</taxon>
    </lineage>
</organism>